<dbReference type="Proteomes" id="UP000823749">
    <property type="component" value="Chromosome 9"/>
</dbReference>
<organism evidence="2 3">
    <name type="scientific">Rhododendron griersonianum</name>
    <dbReference type="NCBI Taxonomy" id="479676"/>
    <lineage>
        <taxon>Eukaryota</taxon>
        <taxon>Viridiplantae</taxon>
        <taxon>Streptophyta</taxon>
        <taxon>Embryophyta</taxon>
        <taxon>Tracheophyta</taxon>
        <taxon>Spermatophyta</taxon>
        <taxon>Magnoliopsida</taxon>
        <taxon>eudicotyledons</taxon>
        <taxon>Gunneridae</taxon>
        <taxon>Pentapetalae</taxon>
        <taxon>asterids</taxon>
        <taxon>Ericales</taxon>
        <taxon>Ericaceae</taxon>
        <taxon>Ericoideae</taxon>
        <taxon>Rhodoreae</taxon>
        <taxon>Rhododendron</taxon>
    </lineage>
</organism>
<keyword evidence="3" id="KW-1185">Reference proteome</keyword>
<reference evidence="2" key="1">
    <citation type="submission" date="2020-08" db="EMBL/GenBank/DDBJ databases">
        <title>Plant Genome Project.</title>
        <authorList>
            <person name="Zhang R.-G."/>
        </authorList>
    </citation>
    <scope>NUCLEOTIDE SEQUENCE</scope>
    <source>
        <strain evidence="2">WSP0</strain>
        <tissue evidence="2">Leaf</tissue>
    </source>
</reference>
<feature type="region of interest" description="Disordered" evidence="1">
    <location>
        <begin position="1"/>
        <end position="24"/>
    </location>
</feature>
<comment type="caution">
    <text evidence="2">The sequence shown here is derived from an EMBL/GenBank/DDBJ whole genome shotgun (WGS) entry which is preliminary data.</text>
</comment>
<accession>A0AAV6IVH2</accession>
<evidence type="ECO:0000313" key="2">
    <source>
        <dbReference type="EMBL" id="KAG5532568.1"/>
    </source>
</evidence>
<name>A0AAV6IVH2_9ERIC</name>
<evidence type="ECO:0000313" key="3">
    <source>
        <dbReference type="Proteomes" id="UP000823749"/>
    </source>
</evidence>
<dbReference type="AlphaFoldDB" id="A0AAV6IVH2"/>
<feature type="compositionally biased region" description="Acidic residues" evidence="1">
    <location>
        <begin position="63"/>
        <end position="75"/>
    </location>
</feature>
<proteinExistence type="predicted"/>
<evidence type="ECO:0000256" key="1">
    <source>
        <dbReference type="SAM" id="MobiDB-lite"/>
    </source>
</evidence>
<feature type="region of interest" description="Disordered" evidence="1">
    <location>
        <begin position="63"/>
        <end position="97"/>
    </location>
</feature>
<protein>
    <submittedName>
        <fullName evidence="2">Uncharacterized protein</fullName>
    </submittedName>
</protein>
<dbReference type="EMBL" id="JACTNZ010000009">
    <property type="protein sequence ID" value="KAG5532568.1"/>
    <property type="molecule type" value="Genomic_DNA"/>
</dbReference>
<gene>
    <name evidence="2" type="ORF">RHGRI_027008</name>
</gene>
<sequence length="128" mass="13829">MSSDNGGEDFNESDNGLEDDDALFDINVDKGVEYGSLGSTCDPNDPEYAPVGNELAHLHDLADLDGESDDTEELDSGSSSDTDDGTVRAGKKKKTNPIFNENVDMVNPVFDVVNLVFNDNVQYIPPLL</sequence>
<feature type="compositionally biased region" description="Acidic residues" evidence="1">
    <location>
        <begin position="1"/>
        <end position="23"/>
    </location>
</feature>